<sequence>MFTVGDKVLYPMHGAAVIKNVEQKQIDGHPVNYFVLKMLLSDMKVLIPEVNVDKIGLRPIVNKAILPKVEDVLKARPENKMKRITWNRRYNMYVDKMKTGDIFEVADVVRTLAVQETEKKLSAGERRLLTTAKQILLSEFMLVESVDEEKSEKWLDQFV</sequence>
<dbReference type="RefSeq" id="WP_012938099.1">
    <property type="nucleotide sequence ID" value="NZ_CALAKB010000043.1"/>
</dbReference>
<reference evidence="2 3" key="1">
    <citation type="submission" date="2016-10" db="EMBL/GenBank/DDBJ databases">
        <authorList>
            <person name="Varghese N."/>
            <person name="Submissions S."/>
        </authorList>
    </citation>
    <scope>NUCLEOTIDE SEQUENCE [LARGE SCALE GENOMIC DNA]</scope>
    <source>
        <strain evidence="2 3">WCC6</strain>
    </source>
</reference>
<dbReference type="PANTHER" id="PTHR38447">
    <property type="entry name" value="TRANSCRIPTION FACTOR YDEB-RELATED"/>
    <property type="match status" value="1"/>
</dbReference>
<comment type="caution">
    <text evidence="2">The sequence shown here is derived from an EMBL/GenBank/DDBJ whole genome shotgun (WGS) entry which is preliminary data.</text>
</comment>
<dbReference type="InterPro" id="IPR048792">
    <property type="entry name" value="CarD_C"/>
</dbReference>
<dbReference type="InterPro" id="IPR036101">
    <property type="entry name" value="CarD-like/TRCF_RID_sf"/>
</dbReference>
<dbReference type="Gene3D" id="2.40.10.170">
    <property type="match status" value="1"/>
</dbReference>
<proteinExistence type="predicted"/>
<dbReference type="Gene3D" id="1.20.58.1290">
    <property type="entry name" value="CarD-like, C-terminal domain"/>
    <property type="match status" value="1"/>
</dbReference>
<dbReference type="Proteomes" id="UP000182379">
    <property type="component" value="Unassembled WGS sequence"/>
</dbReference>
<dbReference type="GeneID" id="78334475"/>
<protein>
    <submittedName>
        <fullName evidence="2">Transcriptional regulator, CarD family</fullName>
    </submittedName>
</protein>
<name>A0A1H2UUD9_ACIFE</name>
<evidence type="ECO:0000259" key="1">
    <source>
        <dbReference type="SMART" id="SM01058"/>
    </source>
</evidence>
<dbReference type="PANTHER" id="PTHR38447:SF1">
    <property type="entry name" value="RNA POLYMERASE-BINDING TRANSCRIPTION FACTOR CARD"/>
    <property type="match status" value="1"/>
</dbReference>
<dbReference type="SMART" id="SM01058">
    <property type="entry name" value="CarD_TRCF"/>
    <property type="match status" value="1"/>
</dbReference>
<evidence type="ECO:0000313" key="3">
    <source>
        <dbReference type="Proteomes" id="UP000182379"/>
    </source>
</evidence>
<organism evidence="2 3">
    <name type="scientific">Acidaminococcus fermentans</name>
    <dbReference type="NCBI Taxonomy" id="905"/>
    <lineage>
        <taxon>Bacteria</taxon>
        <taxon>Bacillati</taxon>
        <taxon>Bacillota</taxon>
        <taxon>Negativicutes</taxon>
        <taxon>Acidaminococcales</taxon>
        <taxon>Acidaminococcaceae</taxon>
        <taxon>Acidaminococcus</taxon>
    </lineage>
</organism>
<dbReference type="OMA" id="DMKVMIP"/>
<dbReference type="SUPFAM" id="SSF141259">
    <property type="entry name" value="CarD-like"/>
    <property type="match status" value="1"/>
</dbReference>
<dbReference type="InterPro" id="IPR042215">
    <property type="entry name" value="CarD-like_C"/>
</dbReference>
<dbReference type="AlphaFoldDB" id="A0A1H2UUD9"/>
<evidence type="ECO:0000313" key="2">
    <source>
        <dbReference type="EMBL" id="SDW59702.1"/>
    </source>
</evidence>
<accession>A0A1H2UUD9</accession>
<dbReference type="Pfam" id="PF02559">
    <property type="entry name" value="CarD_TRCF_RID"/>
    <property type="match status" value="1"/>
</dbReference>
<dbReference type="Pfam" id="PF21095">
    <property type="entry name" value="CarD_C"/>
    <property type="match status" value="1"/>
</dbReference>
<dbReference type="GO" id="GO:0009303">
    <property type="term" value="P:rRNA transcription"/>
    <property type="evidence" value="ECO:0007669"/>
    <property type="project" value="TreeGrafter"/>
</dbReference>
<gene>
    <name evidence="2" type="ORF">SAMN05216495_10339</name>
</gene>
<feature type="domain" description="CarD-like/TRCF RNAP-interacting" evidence="1">
    <location>
        <begin position="1"/>
        <end position="113"/>
    </location>
</feature>
<dbReference type="EMBL" id="FNOP01000003">
    <property type="protein sequence ID" value="SDW59702.1"/>
    <property type="molecule type" value="Genomic_DNA"/>
</dbReference>
<dbReference type="InterPro" id="IPR003711">
    <property type="entry name" value="CarD-like/TRCF_RID"/>
</dbReference>
<dbReference type="InterPro" id="IPR052531">
    <property type="entry name" value="CarD-like_regulator"/>
</dbReference>